<feature type="region of interest" description="Disordered" evidence="3">
    <location>
        <begin position="1"/>
        <end position="20"/>
    </location>
</feature>
<organism evidence="4 5">
    <name type="scientific">Channa striata</name>
    <name type="common">Snakehead murrel</name>
    <name type="synonym">Ophicephalus striatus</name>
    <dbReference type="NCBI Taxonomy" id="64152"/>
    <lineage>
        <taxon>Eukaryota</taxon>
        <taxon>Metazoa</taxon>
        <taxon>Chordata</taxon>
        <taxon>Craniata</taxon>
        <taxon>Vertebrata</taxon>
        <taxon>Euteleostomi</taxon>
        <taxon>Actinopterygii</taxon>
        <taxon>Neopterygii</taxon>
        <taxon>Teleostei</taxon>
        <taxon>Neoteleostei</taxon>
        <taxon>Acanthomorphata</taxon>
        <taxon>Anabantaria</taxon>
        <taxon>Anabantiformes</taxon>
        <taxon>Channoidei</taxon>
        <taxon>Channidae</taxon>
        <taxon>Channa</taxon>
    </lineage>
</organism>
<dbReference type="SUPFAM" id="SSF75399">
    <property type="entry name" value="Plakin repeat"/>
    <property type="match status" value="3"/>
</dbReference>
<evidence type="ECO:0000256" key="1">
    <source>
        <dbReference type="ARBA" id="ARBA00022553"/>
    </source>
</evidence>
<dbReference type="Pfam" id="PF00681">
    <property type="entry name" value="Plectin"/>
    <property type="match status" value="4"/>
</dbReference>
<reference evidence="4" key="1">
    <citation type="submission" date="2023-07" db="EMBL/GenBank/DDBJ databases">
        <title>Chromosome-level Genome Assembly of Striped Snakehead (Channa striata).</title>
        <authorList>
            <person name="Liu H."/>
        </authorList>
    </citation>
    <scope>NUCLEOTIDE SEQUENCE</scope>
    <source>
        <strain evidence="4">Gz</strain>
        <tissue evidence="4">Muscle</tissue>
    </source>
</reference>
<feature type="region of interest" description="Disordered" evidence="3">
    <location>
        <begin position="476"/>
        <end position="573"/>
    </location>
</feature>
<dbReference type="GO" id="GO:0016020">
    <property type="term" value="C:membrane"/>
    <property type="evidence" value="ECO:0007669"/>
    <property type="project" value="TreeGrafter"/>
</dbReference>
<dbReference type="InterPro" id="IPR001101">
    <property type="entry name" value="Plectin_repeat"/>
</dbReference>
<evidence type="ECO:0000256" key="3">
    <source>
        <dbReference type="SAM" id="MobiDB-lite"/>
    </source>
</evidence>
<dbReference type="Proteomes" id="UP001187415">
    <property type="component" value="Unassembled WGS sequence"/>
</dbReference>
<feature type="compositionally biased region" description="Basic residues" evidence="3">
    <location>
        <begin position="561"/>
        <end position="573"/>
    </location>
</feature>
<dbReference type="EMBL" id="JAUPFM010000014">
    <property type="protein sequence ID" value="KAK2830736.1"/>
    <property type="molecule type" value="Genomic_DNA"/>
</dbReference>
<comment type="caution">
    <text evidence="4">The sequence shown here is derived from an EMBL/GenBank/DDBJ whole genome shotgun (WGS) entry which is preliminary data.</text>
</comment>
<dbReference type="Gene3D" id="3.90.1290.10">
    <property type="entry name" value="Plakin repeat"/>
    <property type="match status" value="3"/>
</dbReference>
<dbReference type="SMART" id="SM00250">
    <property type="entry name" value="PLEC"/>
    <property type="match status" value="8"/>
</dbReference>
<keyword evidence="1" id="KW-0597">Phosphoprotein</keyword>
<feature type="region of interest" description="Disordered" evidence="3">
    <location>
        <begin position="389"/>
        <end position="419"/>
    </location>
</feature>
<dbReference type="GO" id="GO:0005737">
    <property type="term" value="C:cytoplasm"/>
    <property type="evidence" value="ECO:0007669"/>
    <property type="project" value="TreeGrafter"/>
</dbReference>
<feature type="compositionally biased region" description="Basic and acidic residues" evidence="3">
    <location>
        <begin position="485"/>
        <end position="541"/>
    </location>
</feature>
<dbReference type="InterPro" id="IPR035915">
    <property type="entry name" value="Plakin_repeat_sf"/>
</dbReference>
<proteinExistence type="predicted"/>
<name>A0AA88S9E8_CHASR</name>
<gene>
    <name evidence="4" type="ORF">Q5P01_018667</name>
</gene>
<dbReference type="InterPro" id="IPR043197">
    <property type="entry name" value="Plakin"/>
</dbReference>
<dbReference type="PANTHER" id="PTHR23169">
    <property type="entry name" value="ENVOPLAKIN"/>
    <property type="match status" value="1"/>
</dbReference>
<dbReference type="GO" id="GO:0005198">
    <property type="term" value="F:structural molecule activity"/>
    <property type="evidence" value="ECO:0007669"/>
    <property type="project" value="TreeGrafter"/>
</dbReference>
<sequence>MKEKVPETEMYIQPGQPQLENQESAVEKEEEYAQLKKLVLELRQGGLVTEEGERLLPDEAVAQGVLPGHTAVKLMAQAGLFGGFLDASSSESLSMEDVMHEGLLDEDLMWSVLQSEKNIAGIVDVDKKQICGVREAAQAGLIDSNTAARLIEAQVASGGIVDLRRDKKVSVTLAAKLGLIEEDEREGLVALEKAYKGKASTLAATQTKANLQLQMEGVIDPESRTPVPLEQAIQKGIIRPEDAYQVLARQVAEGGIIHHASGMRLSVSDAVDRGLVDRSIAPGLEELEWVYQGKISPSSHPDAVVLQASTGGIYDPDSGRKRTLAEAVSIGLLNENIAREAMDSLTVTQGVLDPKTARVVPYSELVCQGKIDIETVEERIQQALEETLPQKVADKSGNLQEPADETETDGDQKQSVFRDSVSESRIHVYDIDKDSKEDVREGAAIVMSHEEPVKVQQEVCRHKDESKSFVSIVDVENEAGSLGAKTRDDIGKKSNIEQPKLNEEKESKSDHAGHRDNGLDKGKGKQVECEKPIKTEIKSSPEFEQLEQMLPSASKETESKSKKKRKNKKKRKG</sequence>
<dbReference type="GO" id="GO:0042060">
    <property type="term" value="P:wound healing"/>
    <property type="evidence" value="ECO:0007669"/>
    <property type="project" value="TreeGrafter"/>
</dbReference>
<keyword evidence="5" id="KW-1185">Reference proteome</keyword>
<dbReference type="GO" id="GO:0005882">
    <property type="term" value="C:intermediate filament"/>
    <property type="evidence" value="ECO:0007669"/>
    <property type="project" value="TreeGrafter"/>
</dbReference>
<dbReference type="GO" id="GO:0045104">
    <property type="term" value="P:intermediate filament cytoskeleton organization"/>
    <property type="evidence" value="ECO:0007669"/>
    <property type="project" value="InterPro"/>
</dbReference>
<accession>A0AA88S9E8</accession>
<evidence type="ECO:0000256" key="2">
    <source>
        <dbReference type="ARBA" id="ARBA00022737"/>
    </source>
</evidence>
<evidence type="ECO:0000313" key="5">
    <source>
        <dbReference type="Proteomes" id="UP001187415"/>
    </source>
</evidence>
<dbReference type="GO" id="GO:0045296">
    <property type="term" value="F:cadherin binding"/>
    <property type="evidence" value="ECO:0007669"/>
    <property type="project" value="TreeGrafter"/>
</dbReference>
<dbReference type="PANTHER" id="PTHR23169:SF7">
    <property type="entry name" value="ENVOPLAKIN"/>
    <property type="match status" value="1"/>
</dbReference>
<dbReference type="AlphaFoldDB" id="A0AA88S9E8"/>
<evidence type="ECO:0000313" key="4">
    <source>
        <dbReference type="EMBL" id="KAK2830736.1"/>
    </source>
</evidence>
<protein>
    <submittedName>
        <fullName evidence="4">Uncharacterized protein</fullName>
    </submittedName>
</protein>
<keyword evidence="2" id="KW-0677">Repeat</keyword>